<feature type="non-terminal residue" evidence="1">
    <location>
        <position position="91"/>
    </location>
</feature>
<organism evidence="1 2">
    <name type="scientific">Araneus ventricosus</name>
    <name type="common">Orbweaver spider</name>
    <name type="synonym">Epeira ventricosa</name>
    <dbReference type="NCBI Taxonomy" id="182803"/>
    <lineage>
        <taxon>Eukaryota</taxon>
        <taxon>Metazoa</taxon>
        <taxon>Ecdysozoa</taxon>
        <taxon>Arthropoda</taxon>
        <taxon>Chelicerata</taxon>
        <taxon>Arachnida</taxon>
        <taxon>Araneae</taxon>
        <taxon>Araneomorphae</taxon>
        <taxon>Entelegynae</taxon>
        <taxon>Araneoidea</taxon>
        <taxon>Araneidae</taxon>
        <taxon>Araneus</taxon>
    </lineage>
</organism>
<dbReference type="Proteomes" id="UP000499080">
    <property type="component" value="Unassembled WGS sequence"/>
</dbReference>
<proteinExistence type="predicted"/>
<reference evidence="1 2" key="1">
    <citation type="journal article" date="2019" name="Sci. Rep.">
        <title>Orb-weaving spider Araneus ventricosus genome elucidates the spidroin gene catalogue.</title>
        <authorList>
            <person name="Kono N."/>
            <person name="Nakamura H."/>
            <person name="Ohtoshi R."/>
            <person name="Moran D.A.P."/>
            <person name="Shinohara A."/>
            <person name="Yoshida Y."/>
            <person name="Fujiwara M."/>
            <person name="Mori M."/>
            <person name="Tomita M."/>
            <person name="Arakawa K."/>
        </authorList>
    </citation>
    <scope>NUCLEOTIDE SEQUENCE [LARGE SCALE GENOMIC DNA]</scope>
</reference>
<evidence type="ECO:0000313" key="1">
    <source>
        <dbReference type="EMBL" id="GBM38428.1"/>
    </source>
</evidence>
<gene>
    <name evidence="1" type="ORF">AVEN_260811_1</name>
</gene>
<accession>A0A4Y2FCM3</accession>
<comment type="caution">
    <text evidence="1">The sequence shown here is derived from an EMBL/GenBank/DDBJ whole genome shotgun (WGS) entry which is preliminary data.</text>
</comment>
<protein>
    <submittedName>
        <fullName evidence="1">Uncharacterized protein</fullName>
    </submittedName>
</protein>
<sequence length="91" mass="10337">MALISIVYCRSNNRFISSFSLEKPNQRRSYVSYRVVVYCSRKLDTLTSLAMAAPSTGTRLVAHITAMESLSICMYYCMSVNTCVKRYELDG</sequence>
<evidence type="ECO:0000313" key="2">
    <source>
        <dbReference type="Proteomes" id="UP000499080"/>
    </source>
</evidence>
<dbReference type="EMBL" id="BGPR01000868">
    <property type="protein sequence ID" value="GBM38428.1"/>
    <property type="molecule type" value="Genomic_DNA"/>
</dbReference>
<keyword evidence="2" id="KW-1185">Reference proteome</keyword>
<name>A0A4Y2FCM3_ARAVE</name>
<dbReference type="AlphaFoldDB" id="A0A4Y2FCM3"/>